<feature type="domain" description="DUF8021" evidence="2">
    <location>
        <begin position="203"/>
        <end position="316"/>
    </location>
</feature>
<feature type="signal peptide" evidence="1">
    <location>
        <begin position="1"/>
        <end position="19"/>
    </location>
</feature>
<evidence type="ECO:0000313" key="4">
    <source>
        <dbReference type="Proteomes" id="UP001583172"/>
    </source>
</evidence>
<proteinExistence type="predicted"/>
<dbReference type="InterPro" id="IPR058334">
    <property type="entry name" value="DUF8021"/>
</dbReference>
<feature type="chain" id="PRO_5045949343" description="DUF8021 domain-containing protein" evidence="1">
    <location>
        <begin position="20"/>
        <end position="321"/>
    </location>
</feature>
<dbReference type="Pfam" id="PF26061">
    <property type="entry name" value="DUF8021"/>
    <property type="match status" value="1"/>
</dbReference>
<keyword evidence="1" id="KW-0732">Signal</keyword>
<keyword evidence="4" id="KW-1185">Reference proteome</keyword>
<comment type="caution">
    <text evidence="3">The sequence shown here is derived from an EMBL/GenBank/DDBJ whole genome shotgun (WGS) entry which is preliminary data.</text>
</comment>
<organism evidence="3 4">
    <name type="scientific">Humicola insolens</name>
    <name type="common">Soft-rot fungus</name>
    <dbReference type="NCBI Taxonomy" id="85995"/>
    <lineage>
        <taxon>Eukaryota</taxon>
        <taxon>Fungi</taxon>
        <taxon>Dikarya</taxon>
        <taxon>Ascomycota</taxon>
        <taxon>Pezizomycotina</taxon>
        <taxon>Sordariomycetes</taxon>
        <taxon>Sordariomycetidae</taxon>
        <taxon>Sordariales</taxon>
        <taxon>Chaetomiaceae</taxon>
        <taxon>Mycothermus</taxon>
    </lineage>
</organism>
<reference evidence="3 4" key="1">
    <citation type="journal article" date="2024" name="Commun. Biol.">
        <title>Comparative genomic analysis of thermophilic fungi reveals convergent evolutionary adaptations and gene losses.</title>
        <authorList>
            <person name="Steindorff A.S."/>
            <person name="Aguilar-Pontes M.V."/>
            <person name="Robinson A.J."/>
            <person name="Andreopoulos B."/>
            <person name="LaButti K."/>
            <person name="Kuo A."/>
            <person name="Mondo S."/>
            <person name="Riley R."/>
            <person name="Otillar R."/>
            <person name="Haridas S."/>
            <person name="Lipzen A."/>
            <person name="Grimwood J."/>
            <person name="Schmutz J."/>
            <person name="Clum A."/>
            <person name="Reid I.D."/>
            <person name="Moisan M.C."/>
            <person name="Butler G."/>
            <person name="Nguyen T.T.M."/>
            <person name="Dewar K."/>
            <person name="Conant G."/>
            <person name="Drula E."/>
            <person name="Henrissat B."/>
            <person name="Hansel C."/>
            <person name="Singer S."/>
            <person name="Hutchinson M.I."/>
            <person name="de Vries R.P."/>
            <person name="Natvig D.O."/>
            <person name="Powell A.J."/>
            <person name="Tsang A."/>
            <person name="Grigoriev I.V."/>
        </authorList>
    </citation>
    <scope>NUCLEOTIDE SEQUENCE [LARGE SCALE GENOMIC DNA]</scope>
    <source>
        <strain evidence="3 4">CBS 620.91</strain>
    </source>
</reference>
<dbReference type="EMBL" id="JAZGSY010000131">
    <property type="protein sequence ID" value="KAL1840009.1"/>
    <property type="molecule type" value="Genomic_DNA"/>
</dbReference>
<accession>A0ABR3VDS2</accession>
<sequence>MSSRILTLLTLLLLPTTLAQRCQWATVRSATDLVIESLANPHAAPVSPFSNPVVVGGETSLDQDEEDWSRILAISPSRTPYLYNQNLKPIAPESEGSILSTPVREVRWRHSVVDQEVCAGVVRMVVVTEWSRGAEGEGKTYLLSAQVRFNTSATEPPVVHSLDLVVVGEGDWQTEDEEEGELSTSLVTQLGKEDWSALSRVRQDTRDGLIAVGNAYLDYYYGGKGNESENSGGEGPNLWEKPCSRLDGVVYTSVEEGEEAGDCGVVKTGGVTERRVLVDESVGAVSVLGRDGSLGGAASGWVFRVVEGRLRYVHQVAEVVG</sequence>
<name>A0ABR3VDS2_HUMIN</name>
<dbReference type="Proteomes" id="UP001583172">
    <property type="component" value="Unassembled WGS sequence"/>
</dbReference>
<evidence type="ECO:0000256" key="1">
    <source>
        <dbReference type="SAM" id="SignalP"/>
    </source>
</evidence>
<evidence type="ECO:0000259" key="2">
    <source>
        <dbReference type="Pfam" id="PF26061"/>
    </source>
</evidence>
<protein>
    <recommendedName>
        <fullName evidence="2">DUF8021 domain-containing protein</fullName>
    </recommendedName>
</protein>
<evidence type="ECO:0000313" key="3">
    <source>
        <dbReference type="EMBL" id="KAL1840009.1"/>
    </source>
</evidence>
<gene>
    <name evidence="3" type="ORF">VTJ49DRAFT_926</name>
</gene>